<comment type="caution">
    <text evidence="2">The sequence shown here is derived from an EMBL/GenBank/DDBJ whole genome shotgun (WGS) entry which is preliminary data.</text>
</comment>
<dbReference type="RefSeq" id="WP_160839038.1">
    <property type="nucleotide sequence ID" value="NZ_WMET01000004.1"/>
</dbReference>
<dbReference type="EMBL" id="WMET01000004">
    <property type="protein sequence ID" value="MYL21398.1"/>
    <property type="molecule type" value="Genomic_DNA"/>
</dbReference>
<accession>A0A845DWA4</accession>
<reference evidence="2 3" key="1">
    <citation type="submission" date="2019-11" db="EMBL/GenBank/DDBJ databases">
        <title>Genome sequences of 17 halophilic strains isolated from different environments.</title>
        <authorList>
            <person name="Furrow R.E."/>
        </authorList>
    </citation>
    <scope>NUCLEOTIDE SEQUENCE [LARGE SCALE GENOMIC DNA]</scope>
    <source>
        <strain evidence="2 3">22511_23_Filter</strain>
    </source>
</reference>
<evidence type="ECO:0000313" key="3">
    <source>
        <dbReference type="Proteomes" id="UP000460949"/>
    </source>
</evidence>
<name>A0A845DWA4_9BACI</name>
<organism evidence="2 3">
    <name type="scientific">Halobacillus litoralis</name>
    <dbReference type="NCBI Taxonomy" id="45668"/>
    <lineage>
        <taxon>Bacteria</taxon>
        <taxon>Bacillati</taxon>
        <taxon>Bacillota</taxon>
        <taxon>Bacilli</taxon>
        <taxon>Bacillales</taxon>
        <taxon>Bacillaceae</taxon>
        <taxon>Halobacillus</taxon>
    </lineage>
</organism>
<evidence type="ECO:0000256" key="1">
    <source>
        <dbReference type="SAM" id="Phobius"/>
    </source>
</evidence>
<keyword evidence="1" id="KW-0812">Transmembrane</keyword>
<sequence length="234" mass="25982">MMVLLPILVLAFVVAVTASASVGTMKMRLGQGKTGLWMLKGYLILLGVSMMVSVFLPSETTASMDEERTNSKQPSEASIPMLIAEGEVDEVNGDHLVKEWSFELPDHELRLEASMEIGTGPDIFIEKTPQVKGKIHASYYRSPIYVDGLKVQEEFKPTLNMNQDTLTVRVQNPVNVHYQMFTSEFPFTQFSGKRGDRGRGTHIDWGEDAVYIQVPAGTEINGENGNYHLIDPAS</sequence>
<gene>
    <name evidence="2" type="ORF">GLW04_15960</name>
</gene>
<dbReference type="Proteomes" id="UP000460949">
    <property type="component" value="Unassembled WGS sequence"/>
</dbReference>
<dbReference type="AlphaFoldDB" id="A0A845DWA4"/>
<proteinExistence type="predicted"/>
<evidence type="ECO:0000313" key="2">
    <source>
        <dbReference type="EMBL" id="MYL21398.1"/>
    </source>
</evidence>
<keyword evidence="1" id="KW-1133">Transmembrane helix</keyword>
<keyword evidence="1" id="KW-0472">Membrane</keyword>
<feature type="transmembrane region" description="Helical" evidence="1">
    <location>
        <begin position="36"/>
        <end position="56"/>
    </location>
</feature>
<protein>
    <submittedName>
        <fullName evidence="2">Uncharacterized protein</fullName>
    </submittedName>
</protein>